<evidence type="ECO:0000256" key="3">
    <source>
        <dbReference type="ARBA" id="ARBA00021717"/>
    </source>
</evidence>
<dbReference type="GO" id="GO:0044780">
    <property type="term" value="P:bacterial-type flagellum assembly"/>
    <property type="evidence" value="ECO:0007669"/>
    <property type="project" value="UniProtKB-UniRule"/>
</dbReference>
<feature type="transmembrane region" description="Helical" evidence="10">
    <location>
        <begin position="44"/>
        <end position="61"/>
    </location>
</feature>
<evidence type="ECO:0000256" key="2">
    <source>
        <dbReference type="ARBA" id="ARBA00009772"/>
    </source>
</evidence>
<protein>
    <recommendedName>
        <fullName evidence="3 9">Flagellar biosynthetic protein FliR</fullName>
    </recommendedName>
</protein>
<dbReference type="AlphaFoldDB" id="A0A432VS93"/>
<keyword evidence="4 10" id="KW-1003">Cell membrane</keyword>
<evidence type="ECO:0000256" key="10">
    <source>
        <dbReference type="RuleBase" id="RU362071"/>
    </source>
</evidence>
<comment type="similarity">
    <text evidence="2 10">Belongs to the FliR/MopE/SpaR family.</text>
</comment>
<dbReference type="InterPro" id="IPR006303">
    <property type="entry name" value="FliR"/>
</dbReference>
<dbReference type="PANTHER" id="PTHR30065:SF8">
    <property type="entry name" value="FLAGELLAR BIOSYNTHETIC PROTEIN FLIR"/>
    <property type="match status" value="1"/>
</dbReference>
<keyword evidence="5 10" id="KW-0812">Transmembrane</keyword>
<dbReference type="NCBIfam" id="TIGR01400">
    <property type="entry name" value="fliR"/>
    <property type="match status" value="1"/>
</dbReference>
<keyword evidence="7 10" id="KW-0472">Membrane</keyword>
<dbReference type="GO" id="GO:0009425">
    <property type="term" value="C:bacterial-type flagellum basal body"/>
    <property type="evidence" value="ECO:0007669"/>
    <property type="project" value="UniProtKB-SubCell"/>
</dbReference>
<dbReference type="EMBL" id="PIPI01000006">
    <property type="protein sequence ID" value="RUO19227.1"/>
    <property type="molecule type" value="Genomic_DNA"/>
</dbReference>
<comment type="function">
    <text evidence="1 10">Role in flagellar biosynthesis.</text>
</comment>
<reference evidence="11 12" key="1">
    <citation type="journal article" date="2011" name="Front. Microbiol.">
        <title>Genomic signatures of strain selection and enhancement in Bacillus atrophaeus var. globigii, a historical biowarfare simulant.</title>
        <authorList>
            <person name="Gibbons H.S."/>
            <person name="Broomall S.M."/>
            <person name="McNew L.A."/>
            <person name="Daligault H."/>
            <person name="Chapman C."/>
            <person name="Bruce D."/>
            <person name="Karavis M."/>
            <person name="Krepps M."/>
            <person name="McGregor P.A."/>
            <person name="Hong C."/>
            <person name="Park K.H."/>
            <person name="Akmal A."/>
            <person name="Feldman A."/>
            <person name="Lin J.S."/>
            <person name="Chang W.E."/>
            <person name="Higgs B.W."/>
            <person name="Demirev P."/>
            <person name="Lindquist J."/>
            <person name="Liem A."/>
            <person name="Fochler E."/>
            <person name="Read T.D."/>
            <person name="Tapia R."/>
            <person name="Johnson S."/>
            <person name="Bishop-Lilly K.A."/>
            <person name="Detter C."/>
            <person name="Han C."/>
            <person name="Sozhamannan S."/>
            <person name="Rosenzweig C.N."/>
            <person name="Skowronski E.W."/>
        </authorList>
    </citation>
    <scope>NUCLEOTIDE SEQUENCE [LARGE SCALE GENOMIC DNA]</scope>
    <source>
        <strain evidence="11 12">AK5</strain>
    </source>
</reference>
<evidence type="ECO:0000313" key="11">
    <source>
        <dbReference type="EMBL" id="RUO19227.1"/>
    </source>
</evidence>
<comment type="caution">
    <text evidence="11">The sequence shown here is derived from an EMBL/GenBank/DDBJ whole genome shotgun (WGS) entry which is preliminary data.</text>
</comment>
<feature type="transmembrane region" description="Helical" evidence="10">
    <location>
        <begin position="135"/>
        <end position="155"/>
    </location>
</feature>
<feature type="transmembrane region" description="Helical" evidence="10">
    <location>
        <begin position="67"/>
        <end position="88"/>
    </location>
</feature>
<dbReference type="PANTHER" id="PTHR30065">
    <property type="entry name" value="FLAGELLAR BIOSYNTHETIC PROTEIN FLIR"/>
    <property type="match status" value="1"/>
</dbReference>
<evidence type="ECO:0000256" key="9">
    <source>
        <dbReference type="NCBIfam" id="TIGR01400"/>
    </source>
</evidence>
<dbReference type="GO" id="GO:0005886">
    <property type="term" value="C:plasma membrane"/>
    <property type="evidence" value="ECO:0007669"/>
    <property type="project" value="UniProtKB-SubCell"/>
</dbReference>
<evidence type="ECO:0000313" key="12">
    <source>
        <dbReference type="Proteomes" id="UP000288212"/>
    </source>
</evidence>
<accession>A0A432VS93</accession>
<feature type="transmembrane region" description="Helical" evidence="10">
    <location>
        <begin position="212"/>
        <end position="233"/>
    </location>
</feature>
<dbReference type="Pfam" id="PF01311">
    <property type="entry name" value="Bac_export_1"/>
    <property type="match status" value="1"/>
</dbReference>
<keyword evidence="6 10" id="KW-1133">Transmembrane helix</keyword>
<evidence type="ECO:0000256" key="8">
    <source>
        <dbReference type="ARBA" id="ARBA00023143"/>
    </source>
</evidence>
<comment type="subcellular location">
    <subcellularLocation>
        <location evidence="10">Cell membrane</location>
        <topology evidence="10">Multi-pass membrane protein</topology>
    </subcellularLocation>
    <subcellularLocation>
        <location evidence="10">Bacterial flagellum basal body</location>
    </subcellularLocation>
</comment>
<keyword evidence="12" id="KW-1185">Reference proteome</keyword>
<proteinExistence type="inferred from homology"/>
<name>A0A432VS93_9GAMM</name>
<dbReference type="InterPro" id="IPR002010">
    <property type="entry name" value="T3SS_IM_R"/>
</dbReference>
<feature type="transmembrane region" description="Helical" evidence="10">
    <location>
        <begin position="176"/>
        <end position="200"/>
    </location>
</feature>
<feature type="transmembrane region" description="Helical" evidence="10">
    <location>
        <begin position="12"/>
        <end position="32"/>
    </location>
</feature>
<evidence type="ECO:0000256" key="6">
    <source>
        <dbReference type="ARBA" id="ARBA00022989"/>
    </source>
</evidence>
<dbReference type="RefSeq" id="WP_126793424.1">
    <property type="nucleotide sequence ID" value="NZ_PIPI01000006.1"/>
</dbReference>
<organism evidence="11 12">
    <name type="scientific">Aliidiomarina haloalkalitolerans</name>
    <dbReference type="NCBI Taxonomy" id="859059"/>
    <lineage>
        <taxon>Bacteria</taxon>
        <taxon>Pseudomonadati</taxon>
        <taxon>Pseudomonadota</taxon>
        <taxon>Gammaproteobacteria</taxon>
        <taxon>Alteromonadales</taxon>
        <taxon>Idiomarinaceae</taxon>
        <taxon>Aliidiomarina</taxon>
    </lineage>
</organism>
<dbReference type="GO" id="GO:0006605">
    <property type="term" value="P:protein targeting"/>
    <property type="evidence" value="ECO:0007669"/>
    <property type="project" value="UniProtKB-UniRule"/>
</dbReference>
<gene>
    <name evidence="11" type="primary">fliR</name>
    <name evidence="11" type="ORF">CWE06_09345</name>
</gene>
<dbReference type="PRINTS" id="PR00953">
    <property type="entry name" value="TYPE3IMRPROT"/>
</dbReference>
<evidence type="ECO:0000256" key="5">
    <source>
        <dbReference type="ARBA" id="ARBA00022692"/>
    </source>
</evidence>
<evidence type="ECO:0000256" key="7">
    <source>
        <dbReference type="ARBA" id="ARBA00023136"/>
    </source>
</evidence>
<dbReference type="OrthoDB" id="9797790at2"/>
<keyword evidence="11" id="KW-0969">Cilium</keyword>
<sequence>MIEVTFTQLQEWIAAFFWPLVRVLGFMAIAPILGHSRIPNQLKIGFAALLAIVISPILPPMPDIPLWSWAAFGIIVEQMLIGVAIGLVMQITLAAVMAAGEFIGLQMGLAFATFFSPDSGTNSMVLSRVLHTFAMLMYLALNVHLMMIEVLAFSFQHLPIGTAGLNLSAFDTLARFGSIVFISGILLALPVFGALLIINITLGILNRSAPQLTVFSIGFPMSLTMGLFLLMILTTNLGGFLQGLFAQAISFVDELIHALAPIPVT</sequence>
<evidence type="ECO:0000256" key="1">
    <source>
        <dbReference type="ARBA" id="ARBA00002578"/>
    </source>
</evidence>
<feature type="transmembrane region" description="Helical" evidence="10">
    <location>
        <begin position="95"/>
        <end position="115"/>
    </location>
</feature>
<keyword evidence="8 10" id="KW-0975">Bacterial flagellum</keyword>
<dbReference type="Proteomes" id="UP000288212">
    <property type="component" value="Unassembled WGS sequence"/>
</dbReference>
<evidence type="ECO:0000256" key="4">
    <source>
        <dbReference type="ARBA" id="ARBA00022475"/>
    </source>
</evidence>
<keyword evidence="11" id="KW-0966">Cell projection</keyword>
<keyword evidence="11" id="KW-0282">Flagellum</keyword>